<feature type="region of interest" description="Disordered" evidence="1">
    <location>
        <begin position="601"/>
        <end position="651"/>
    </location>
</feature>
<sequence length="842" mass="90544">MPAVEWATPPQKAYLVSMLPKYREVHATKNTANITRFFVTLDCGWFSLFPVEVELGITPAVPGGPPLSAGDLEAIGKATVNTKARLRAWMRYRAKDKGTPAATVAKHSSLFKALQVPRPSRAYRSIEVYHKLSRNKVRALVDQRGYGLLNEESEAERTTSDPRVLTPEEETQRELEAVERIKKNRAARMSLFRNAAIELFAAETEEVLAEIEAAKNELNAGRIVEDENTGSERTPEEYQHSIDQLGAVAQLVMSAIECEAGWHGMLVVGGPNPRRLGAVTMKTFCFGATPLGLDFAASYPDFADFKSHFAAYLKRAFPHEVRDQRALLPMPDAATAAPVVSDRPDLEGMIPFETNSSPEPKSTASETINPHTPILTTTEITSHAPKRVRRKKVASAASPVMTAPAAHDLVVMLPTPTTPATPNLTLSVPVDFDHTINDMLSNLELFPGSGEPYVHLMADHQADRTPGSSHVGGYSFPTNDYPFPTDGPVLSNYLPLPSFPPPTALPAFTSKATFPQLATVHTTPPISINPGTPTPVLGTSTFGSIPPELSPASSPAVQLLHDSIVNPHTVVADLRARLELDERDAPIPAASLTHTVPRITNASTVSNTDEIPQYPESRPMANPPSGHPLAKQSTNTKAAAPHRGGRPPKTAGLSVANVEVQAPPAQQGRPKLAAPPPDVLLPLTGPAACAESARIHRVEKQLRADHDANLQRGKEIDAQTAAVEAEKKRLAALVHNPAGGADLVIITRPRRNITAHSHPDGSAVIFPVIRTHGDTNGVSLLGRRVQAGAADAAQQIEDAKMLKNLERSKSKHNGGGVQNTKGTKRKAAAAGPAEKPLKKARR</sequence>
<reference evidence="2" key="1">
    <citation type="submission" date="2020-05" db="EMBL/GenBank/DDBJ databases">
        <title>Mycena genomes resolve the evolution of fungal bioluminescence.</title>
        <authorList>
            <person name="Tsai I.J."/>
        </authorList>
    </citation>
    <scope>NUCLEOTIDE SEQUENCE</scope>
    <source>
        <strain evidence="2">160909Yilan</strain>
    </source>
</reference>
<comment type="caution">
    <text evidence="2">The sequence shown here is derived from an EMBL/GenBank/DDBJ whole genome shotgun (WGS) entry which is preliminary data.</text>
</comment>
<feature type="compositionally biased region" description="Polar residues" evidence="1">
    <location>
        <begin position="601"/>
        <end position="610"/>
    </location>
</feature>
<organism evidence="2 3">
    <name type="scientific">Mycena sanguinolenta</name>
    <dbReference type="NCBI Taxonomy" id="230812"/>
    <lineage>
        <taxon>Eukaryota</taxon>
        <taxon>Fungi</taxon>
        <taxon>Dikarya</taxon>
        <taxon>Basidiomycota</taxon>
        <taxon>Agaricomycotina</taxon>
        <taxon>Agaricomycetes</taxon>
        <taxon>Agaricomycetidae</taxon>
        <taxon>Agaricales</taxon>
        <taxon>Marasmiineae</taxon>
        <taxon>Mycenaceae</taxon>
        <taxon>Mycena</taxon>
    </lineage>
</organism>
<keyword evidence="3" id="KW-1185">Reference proteome</keyword>
<dbReference type="AlphaFoldDB" id="A0A8H6XWE7"/>
<proteinExistence type="predicted"/>
<evidence type="ECO:0000313" key="2">
    <source>
        <dbReference type="EMBL" id="KAF7349470.1"/>
    </source>
</evidence>
<dbReference type="EMBL" id="JACAZH010000016">
    <property type="protein sequence ID" value="KAF7349470.1"/>
    <property type="molecule type" value="Genomic_DNA"/>
</dbReference>
<accession>A0A8H6XWE7</accession>
<evidence type="ECO:0000313" key="3">
    <source>
        <dbReference type="Proteomes" id="UP000623467"/>
    </source>
</evidence>
<gene>
    <name evidence="2" type="ORF">MSAN_01737300</name>
</gene>
<name>A0A8H6XWE7_9AGAR</name>
<protein>
    <submittedName>
        <fullName evidence="2">Uncharacterized protein</fullName>
    </submittedName>
</protein>
<dbReference type="OrthoDB" id="3068376at2759"/>
<feature type="region of interest" description="Disordered" evidence="1">
    <location>
        <begin position="804"/>
        <end position="842"/>
    </location>
</feature>
<evidence type="ECO:0000256" key="1">
    <source>
        <dbReference type="SAM" id="MobiDB-lite"/>
    </source>
</evidence>
<dbReference type="Proteomes" id="UP000623467">
    <property type="component" value="Unassembled WGS sequence"/>
</dbReference>